<feature type="non-terminal residue" evidence="1">
    <location>
        <position position="1"/>
    </location>
</feature>
<accession>X1K207</accession>
<protein>
    <submittedName>
        <fullName evidence="1">Uncharacterized protein</fullName>
    </submittedName>
</protein>
<comment type="caution">
    <text evidence="1">The sequence shown here is derived from an EMBL/GenBank/DDBJ whole genome shotgun (WGS) entry which is preliminary data.</text>
</comment>
<reference evidence="1" key="1">
    <citation type="journal article" date="2014" name="Front. Microbiol.">
        <title>High frequency of phylogenetically diverse reductive dehalogenase-homologous genes in deep subseafloor sedimentary metagenomes.</title>
        <authorList>
            <person name="Kawai M."/>
            <person name="Futagami T."/>
            <person name="Toyoda A."/>
            <person name="Takaki Y."/>
            <person name="Nishi S."/>
            <person name="Hori S."/>
            <person name="Arai W."/>
            <person name="Tsubouchi T."/>
            <person name="Morono Y."/>
            <person name="Uchiyama I."/>
            <person name="Ito T."/>
            <person name="Fujiyama A."/>
            <person name="Inagaki F."/>
            <person name="Takami H."/>
        </authorList>
    </citation>
    <scope>NUCLEOTIDE SEQUENCE</scope>
    <source>
        <strain evidence="1">Expedition CK06-06</strain>
    </source>
</reference>
<sequence>DTANESILLFGVDSPSPSITNYCRPAGYGPRSSEIEVRCVCPTSGIIKNLYVQLSQDPGVAPDAYTITLRLNGATVAQSSIVTIVADDRTGNDVAHNLAVVASDVLTVMITPTGDPDILGVAMGLTFVAAIDGESLILGGSFNPYDNTATEYNHLTGTVESPWTVTEAERYQLAQKCTLKKLYVLLDAAPGAGNKFTFTVRKNAASPSGGLVVEIADAATTGNDTTNTITVVNDDELDLMCVPTNTPTGGRAYWGLVGSPPPPYTPENKSANMGSKMVAAELVATTEAPTQCLTRMAFVAKNFFVNVQANDTNGTRIVNARKNGGDGNLSVSIGAAATGFFEDLGNSDTLIATDLYNYKLGTGGTSGDIALGAVGFEQEQPAPPVGIENKSANMGSKMVAANLI</sequence>
<dbReference type="EMBL" id="BARV01000656">
    <property type="protein sequence ID" value="GAI01017.1"/>
    <property type="molecule type" value="Genomic_DNA"/>
</dbReference>
<organism evidence="1">
    <name type="scientific">marine sediment metagenome</name>
    <dbReference type="NCBI Taxonomy" id="412755"/>
    <lineage>
        <taxon>unclassified sequences</taxon>
        <taxon>metagenomes</taxon>
        <taxon>ecological metagenomes</taxon>
    </lineage>
</organism>
<name>X1K207_9ZZZZ</name>
<gene>
    <name evidence="1" type="ORF">S06H3_02296</name>
</gene>
<proteinExistence type="predicted"/>
<dbReference type="AlphaFoldDB" id="X1K207"/>
<evidence type="ECO:0000313" key="1">
    <source>
        <dbReference type="EMBL" id="GAI01017.1"/>
    </source>
</evidence>